<feature type="compositionally biased region" description="Low complexity" evidence="1">
    <location>
        <begin position="284"/>
        <end position="297"/>
    </location>
</feature>
<dbReference type="EC" id="3.1.31.1" evidence="4"/>
<feature type="compositionally biased region" description="Low complexity" evidence="1">
    <location>
        <begin position="308"/>
        <end position="330"/>
    </location>
</feature>
<dbReference type="Gene3D" id="2.40.50.90">
    <property type="match status" value="1"/>
</dbReference>
<evidence type="ECO:0000313" key="4">
    <source>
        <dbReference type="EMBL" id="MBP2366941.1"/>
    </source>
</evidence>
<reference evidence="4 5" key="1">
    <citation type="submission" date="2021-03" db="EMBL/GenBank/DDBJ databases">
        <title>Sequencing the genomes of 1000 actinobacteria strains.</title>
        <authorList>
            <person name="Klenk H.-P."/>
        </authorList>
    </citation>
    <scope>NUCLEOTIDE SEQUENCE [LARGE SCALE GENOMIC DNA]</scope>
    <source>
        <strain evidence="4 5">DSM 45256</strain>
    </source>
</reference>
<accession>A0ABS4VT23</accession>
<proteinExistence type="predicted"/>
<feature type="region of interest" description="Disordered" evidence="1">
    <location>
        <begin position="273"/>
        <end position="334"/>
    </location>
</feature>
<protein>
    <submittedName>
        <fullName evidence="4">Micrococcal nuclease</fullName>
        <ecNumber evidence="4">3.1.31.1</ecNumber>
    </submittedName>
</protein>
<dbReference type="SMART" id="SM00318">
    <property type="entry name" value="SNc"/>
    <property type="match status" value="1"/>
</dbReference>
<feature type="domain" description="TNase-like" evidence="3">
    <location>
        <begin position="27"/>
        <end position="160"/>
    </location>
</feature>
<evidence type="ECO:0000256" key="1">
    <source>
        <dbReference type="SAM" id="MobiDB-lite"/>
    </source>
</evidence>
<keyword evidence="4" id="KW-0378">Hydrolase</keyword>
<evidence type="ECO:0000313" key="5">
    <source>
        <dbReference type="Proteomes" id="UP001519295"/>
    </source>
</evidence>
<feature type="compositionally biased region" description="Basic and acidic residues" evidence="1">
    <location>
        <begin position="273"/>
        <end position="283"/>
    </location>
</feature>
<evidence type="ECO:0000259" key="3">
    <source>
        <dbReference type="PROSITE" id="PS50830"/>
    </source>
</evidence>
<dbReference type="Pfam" id="PF00565">
    <property type="entry name" value="SNase"/>
    <property type="match status" value="1"/>
</dbReference>
<organism evidence="4 5">
    <name type="scientific">Pseudonocardia parietis</name>
    <dbReference type="NCBI Taxonomy" id="570936"/>
    <lineage>
        <taxon>Bacteria</taxon>
        <taxon>Bacillati</taxon>
        <taxon>Actinomycetota</taxon>
        <taxon>Actinomycetes</taxon>
        <taxon>Pseudonocardiales</taxon>
        <taxon>Pseudonocardiaceae</taxon>
        <taxon>Pseudonocardia</taxon>
    </lineage>
</organism>
<feature type="compositionally biased region" description="Basic and acidic residues" evidence="1">
    <location>
        <begin position="298"/>
        <end position="307"/>
    </location>
</feature>
<gene>
    <name evidence="4" type="ORF">JOF36_002637</name>
</gene>
<dbReference type="InterPro" id="IPR035437">
    <property type="entry name" value="SNase_OB-fold_sf"/>
</dbReference>
<feature type="region of interest" description="Disordered" evidence="1">
    <location>
        <begin position="347"/>
        <end position="382"/>
    </location>
</feature>
<dbReference type="GO" id="GO:1990599">
    <property type="term" value="F:3' overhang single-stranded DNA endodeoxyribonuclease activity"/>
    <property type="evidence" value="ECO:0007669"/>
    <property type="project" value="UniProtKB-EC"/>
</dbReference>
<dbReference type="SUPFAM" id="SSF50199">
    <property type="entry name" value="Staphylococcal nuclease"/>
    <property type="match status" value="1"/>
</dbReference>
<feature type="chain" id="PRO_5045920035" evidence="2">
    <location>
        <begin position="20"/>
        <end position="382"/>
    </location>
</feature>
<dbReference type="EMBL" id="JAGINU010000001">
    <property type="protein sequence ID" value="MBP2366941.1"/>
    <property type="molecule type" value="Genomic_DNA"/>
</dbReference>
<dbReference type="Proteomes" id="UP001519295">
    <property type="component" value="Unassembled WGS sequence"/>
</dbReference>
<keyword evidence="5" id="KW-1185">Reference proteome</keyword>
<name>A0ABS4VT23_9PSEU</name>
<dbReference type="InterPro" id="IPR016071">
    <property type="entry name" value="Staphylococal_nuclease_OB-fold"/>
</dbReference>
<sequence>MIGKLIVGVVAVTSVAVGAGVVATAASTDGAVVTHIVDGDTFDATVDGRSTRIRLLNIDTPETKDPNADVECLGPEAAARLAQLIPVGSTVSLSYDEERIDPHGRTLAGVYDGAGTLVNAELAREGLGTAVLFEPNDRFYDDVLDAQEEARTGARGLYAGTVACTLPARVDEATSAVADMQREVQSPPSDPAGLDRAAQRARALIDEIGALRSAFTGPRHGAVWAALSPADDRRLTDAVVTAQTDADALHTRWTELADGARERIRLAAEQAERDRIAQQEADRAAQQAAAEQQAADEQAAREEEQRRLAAAPPAVTAPAAAASSPAASSAGSGCDANYSPCVPISATDLDCGDLSGGPYTVIGSDPHRLDNDDPDNLGCEAN</sequence>
<dbReference type="RefSeq" id="WP_210027035.1">
    <property type="nucleotide sequence ID" value="NZ_JAGINU010000001.1"/>
</dbReference>
<dbReference type="PROSITE" id="PS50830">
    <property type="entry name" value="TNASE_3"/>
    <property type="match status" value="1"/>
</dbReference>
<evidence type="ECO:0000256" key="2">
    <source>
        <dbReference type="SAM" id="SignalP"/>
    </source>
</evidence>
<comment type="caution">
    <text evidence="4">The sequence shown here is derived from an EMBL/GenBank/DDBJ whole genome shotgun (WGS) entry which is preliminary data.</text>
</comment>
<feature type="signal peptide" evidence="2">
    <location>
        <begin position="1"/>
        <end position="19"/>
    </location>
</feature>
<keyword evidence="2" id="KW-0732">Signal</keyword>